<sequence length="134" mass="15069">MRLVFTLLLQRFDGTSALFASPQTLTCDETSMQWTYDNAGSSQPFTTIECVCLPEMCNIPFIGIDFTAVTPPDNNCIYYNTIECQDMSKTQIEYNFGADLLPNPGEFQCTGNEPDAYYRNGANVLTMITWIQCP</sequence>
<name>A0AC34GUU1_9BILA</name>
<reference evidence="2" key="1">
    <citation type="submission" date="2022-11" db="UniProtKB">
        <authorList>
            <consortium name="WormBaseParasite"/>
        </authorList>
    </citation>
    <scope>IDENTIFICATION</scope>
</reference>
<organism evidence="1 2">
    <name type="scientific">Panagrolaimus sp. ES5</name>
    <dbReference type="NCBI Taxonomy" id="591445"/>
    <lineage>
        <taxon>Eukaryota</taxon>
        <taxon>Metazoa</taxon>
        <taxon>Ecdysozoa</taxon>
        <taxon>Nematoda</taxon>
        <taxon>Chromadorea</taxon>
        <taxon>Rhabditida</taxon>
        <taxon>Tylenchina</taxon>
        <taxon>Panagrolaimomorpha</taxon>
        <taxon>Panagrolaimoidea</taxon>
        <taxon>Panagrolaimidae</taxon>
        <taxon>Panagrolaimus</taxon>
    </lineage>
</organism>
<evidence type="ECO:0000313" key="2">
    <source>
        <dbReference type="WBParaSite" id="ES5_v2.g8423.t1"/>
    </source>
</evidence>
<proteinExistence type="predicted"/>
<protein>
    <submittedName>
        <fullName evidence="2">Uncharacterized protein</fullName>
    </submittedName>
</protein>
<dbReference type="WBParaSite" id="ES5_v2.g8423.t1">
    <property type="protein sequence ID" value="ES5_v2.g8423.t1"/>
    <property type="gene ID" value="ES5_v2.g8423"/>
</dbReference>
<evidence type="ECO:0000313" key="1">
    <source>
        <dbReference type="Proteomes" id="UP000887579"/>
    </source>
</evidence>
<dbReference type="Proteomes" id="UP000887579">
    <property type="component" value="Unplaced"/>
</dbReference>
<accession>A0AC34GUU1</accession>